<dbReference type="OrthoDB" id="7840905at2"/>
<dbReference type="Pfam" id="PF19531">
    <property type="entry name" value="DUF6058"/>
    <property type="match status" value="1"/>
</dbReference>
<evidence type="ECO:0008006" key="3">
    <source>
        <dbReference type="Google" id="ProtNLM"/>
    </source>
</evidence>
<reference evidence="1 2" key="1">
    <citation type="submission" date="2019-07" db="EMBL/GenBank/DDBJ databases">
        <title>Draft genome for Aliikangiella sp. M105.</title>
        <authorList>
            <person name="Wang G."/>
        </authorList>
    </citation>
    <scope>NUCLEOTIDE SEQUENCE [LARGE SCALE GENOMIC DNA]</scope>
    <source>
        <strain evidence="1 2">M105</strain>
    </source>
</reference>
<evidence type="ECO:0000313" key="1">
    <source>
        <dbReference type="EMBL" id="TQV81536.1"/>
    </source>
</evidence>
<comment type="caution">
    <text evidence="1">The sequence shown here is derived from an EMBL/GenBank/DDBJ whole genome shotgun (WGS) entry which is preliminary data.</text>
</comment>
<dbReference type="AlphaFoldDB" id="A0A545TWD9"/>
<dbReference type="Proteomes" id="UP000315439">
    <property type="component" value="Unassembled WGS sequence"/>
</dbReference>
<keyword evidence="2" id="KW-1185">Reference proteome</keyword>
<dbReference type="RefSeq" id="WP_142935102.1">
    <property type="nucleotide sequence ID" value="NZ_ML660172.1"/>
</dbReference>
<gene>
    <name evidence="1" type="ORF">FLL46_25645</name>
</gene>
<name>A0A545TWD9_9GAMM</name>
<dbReference type="InterPro" id="IPR045694">
    <property type="entry name" value="DUF6058"/>
</dbReference>
<dbReference type="EMBL" id="VIKS01000016">
    <property type="protein sequence ID" value="TQV81536.1"/>
    <property type="molecule type" value="Genomic_DNA"/>
</dbReference>
<protein>
    <recommendedName>
        <fullName evidence="3">Orphan protein</fullName>
    </recommendedName>
</protein>
<accession>A0A545TWD9</accession>
<sequence>MDLIQYLNQNFYTREQLLDLSKVDSKVFQELQSKGIMPQCSYRLTSQLCCDSFFGEHTESYSTEYYAKGYTSWLGILVTLRNTDDAYSIFKERYELKISSLFQAGFLSQNSKVNSELNSHIKEEWKHFIDGVYGLCTKSGLPEDIASKELSILIINQLLESEKLTDKELKQLTDAVNLLDSASSMFAPHERIKSSRRRLVDDVRRRFKL</sequence>
<organism evidence="1 2">
    <name type="scientific">Aliikangiella coralliicola</name>
    <dbReference type="NCBI Taxonomy" id="2592383"/>
    <lineage>
        <taxon>Bacteria</taxon>
        <taxon>Pseudomonadati</taxon>
        <taxon>Pseudomonadota</taxon>
        <taxon>Gammaproteobacteria</taxon>
        <taxon>Oceanospirillales</taxon>
        <taxon>Pleioneaceae</taxon>
        <taxon>Aliikangiella</taxon>
    </lineage>
</organism>
<proteinExistence type="predicted"/>
<evidence type="ECO:0000313" key="2">
    <source>
        <dbReference type="Proteomes" id="UP000315439"/>
    </source>
</evidence>